<dbReference type="EMBL" id="BSBI01000004">
    <property type="protein sequence ID" value="GLF95200.1"/>
    <property type="molecule type" value="Genomic_DNA"/>
</dbReference>
<reference evidence="1 2" key="1">
    <citation type="submission" date="2022-10" db="EMBL/GenBank/DDBJ databases">
        <title>Draft genome sequence of Streptomyces sp. YSPA8.</title>
        <authorList>
            <person name="Moriuchi R."/>
            <person name="Dohra H."/>
            <person name="Yamamura H."/>
            <person name="Kodani S."/>
        </authorList>
    </citation>
    <scope>NUCLEOTIDE SEQUENCE [LARGE SCALE GENOMIC DNA]</scope>
    <source>
        <strain evidence="1 2">YSPA8</strain>
    </source>
</reference>
<accession>A0ABQ5NXV6</accession>
<dbReference type="Proteomes" id="UP001291653">
    <property type="component" value="Unassembled WGS sequence"/>
</dbReference>
<protein>
    <submittedName>
        <fullName evidence="1">Uncharacterized protein</fullName>
    </submittedName>
</protein>
<sequence>MTGPTDRAGIERMTAADASSYISSLKGDY</sequence>
<name>A0ABQ5NXV6_9ACTN</name>
<comment type="caution">
    <text evidence="1">The sequence shown here is derived from an EMBL/GenBank/DDBJ whole genome shotgun (WGS) entry which is preliminary data.</text>
</comment>
<proteinExistence type="predicted"/>
<gene>
    <name evidence="1" type="ORF">SYYSPA8_12905</name>
</gene>
<evidence type="ECO:0000313" key="1">
    <source>
        <dbReference type="EMBL" id="GLF95200.1"/>
    </source>
</evidence>
<organism evidence="1 2">
    <name type="scientific">Streptomyces yaizuensis</name>
    <dbReference type="NCBI Taxonomy" id="2989713"/>
    <lineage>
        <taxon>Bacteria</taxon>
        <taxon>Bacillati</taxon>
        <taxon>Actinomycetota</taxon>
        <taxon>Actinomycetes</taxon>
        <taxon>Kitasatosporales</taxon>
        <taxon>Streptomycetaceae</taxon>
        <taxon>Streptomyces</taxon>
    </lineage>
</organism>
<keyword evidence="2" id="KW-1185">Reference proteome</keyword>
<evidence type="ECO:0000313" key="2">
    <source>
        <dbReference type="Proteomes" id="UP001291653"/>
    </source>
</evidence>